<dbReference type="PANTHER" id="PTHR43341:SF26">
    <property type="entry name" value="GENERAL AMINO ACID PERMEASE AGP3"/>
    <property type="match status" value="1"/>
</dbReference>
<dbReference type="InterPro" id="IPR004841">
    <property type="entry name" value="AA-permease/SLC12A_dom"/>
</dbReference>
<feature type="transmembrane region" description="Helical" evidence="9">
    <location>
        <begin position="467"/>
        <end position="488"/>
    </location>
</feature>
<comment type="similarity">
    <text evidence="2">Belongs to the amino acid-polyamine-organocation (APC) superfamily. YAT (TC 2.A.3.10) family.</text>
</comment>
<name>K0KFI7_WICCF</name>
<evidence type="ECO:0000256" key="8">
    <source>
        <dbReference type="SAM" id="MobiDB-lite"/>
    </source>
</evidence>
<evidence type="ECO:0000256" key="7">
    <source>
        <dbReference type="ARBA" id="ARBA00023136"/>
    </source>
</evidence>
<feature type="transmembrane region" description="Helical" evidence="9">
    <location>
        <begin position="256"/>
        <end position="279"/>
    </location>
</feature>
<evidence type="ECO:0000313" key="12">
    <source>
        <dbReference type="Proteomes" id="UP000009328"/>
    </source>
</evidence>
<feature type="transmembrane region" description="Helical" evidence="9">
    <location>
        <begin position="395"/>
        <end position="412"/>
    </location>
</feature>
<dbReference type="PANTHER" id="PTHR43341">
    <property type="entry name" value="AMINO ACID PERMEASE"/>
    <property type="match status" value="1"/>
</dbReference>
<dbReference type="InParanoid" id="K0KFI7"/>
<keyword evidence="3" id="KW-0813">Transport</keyword>
<evidence type="ECO:0000256" key="1">
    <source>
        <dbReference type="ARBA" id="ARBA00004141"/>
    </source>
</evidence>
<dbReference type="Proteomes" id="UP000009328">
    <property type="component" value="Unassembled WGS sequence"/>
</dbReference>
<organism evidence="11 12">
    <name type="scientific">Wickerhamomyces ciferrii (strain ATCC 14091 / BCRC 22168 / CBS 111 / JCM 3599 / NBRC 0793 / NRRL Y-1031 F-60-10)</name>
    <name type="common">Yeast</name>
    <name type="synonym">Pichia ciferrii</name>
    <dbReference type="NCBI Taxonomy" id="1206466"/>
    <lineage>
        <taxon>Eukaryota</taxon>
        <taxon>Fungi</taxon>
        <taxon>Dikarya</taxon>
        <taxon>Ascomycota</taxon>
        <taxon>Saccharomycotina</taxon>
        <taxon>Saccharomycetes</taxon>
        <taxon>Phaffomycetales</taxon>
        <taxon>Wickerhamomycetaceae</taxon>
        <taxon>Wickerhamomyces</taxon>
    </lineage>
</organism>
<evidence type="ECO:0000256" key="3">
    <source>
        <dbReference type="ARBA" id="ARBA00022448"/>
    </source>
</evidence>
<dbReference type="GO" id="GO:0015171">
    <property type="term" value="F:amino acid transmembrane transporter activity"/>
    <property type="evidence" value="ECO:0007669"/>
    <property type="project" value="TreeGrafter"/>
</dbReference>
<dbReference type="PIRSF" id="PIRSF006060">
    <property type="entry name" value="AA_transporter"/>
    <property type="match status" value="1"/>
</dbReference>
<feature type="transmembrane region" description="Helical" evidence="9">
    <location>
        <begin position="74"/>
        <end position="95"/>
    </location>
</feature>
<keyword evidence="6 9" id="KW-1133">Transmembrane helix</keyword>
<evidence type="ECO:0000256" key="6">
    <source>
        <dbReference type="ARBA" id="ARBA00022989"/>
    </source>
</evidence>
<evidence type="ECO:0000256" key="9">
    <source>
        <dbReference type="SAM" id="Phobius"/>
    </source>
</evidence>
<accession>K0KFI7</accession>
<dbReference type="FunFam" id="1.20.1740.10:FF:000001">
    <property type="entry name" value="Amino acid permease"/>
    <property type="match status" value="1"/>
</dbReference>
<evidence type="ECO:0000313" key="11">
    <source>
        <dbReference type="EMBL" id="CCH41696.1"/>
    </source>
</evidence>
<evidence type="ECO:0000256" key="4">
    <source>
        <dbReference type="ARBA" id="ARBA00022692"/>
    </source>
</evidence>
<keyword evidence="12" id="KW-1185">Reference proteome</keyword>
<reference evidence="11 12" key="1">
    <citation type="journal article" date="2012" name="Eukaryot. Cell">
        <title>Draft genome sequence of Wickerhamomyces ciferrii NRRL Y-1031 F-60-10.</title>
        <authorList>
            <person name="Schneider J."/>
            <person name="Andrea H."/>
            <person name="Blom J."/>
            <person name="Jaenicke S."/>
            <person name="Ruckert C."/>
            <person name="Schorsch C."/>
            <person name="Szczepanowski R."/>
            <person name="Farwick M."/>
            <person name="Goesmann A."/>
            <person name="Puhler A."/>
            <person name="Schaffer S."/>
            <person name="Tauch A."/>
            <person name="Kohler T."/>
            <person name="Brinkrolf K."/>
        </authorList>
    </citation>
    <scope>NUCLEOTIDE SEQUENCE [LARGE SCALE GENOMIC DNA]</scope>
    <source>
        <strain evidence="12">ATCC 14091 / BCRC 22168 / CBS 111 / JCM 3599 / NBRC 0793 / NRRL Y-1031 F-60-10</strain>
    </source>
</reference>
<dbReference type="eggNOG" id="KOG1286">
    <property type="taxonomic scope" value="Eukaryota"/>
</dbReference>
<feature type="transmembrane region" description="Helical" evidence="9">
    <location>
        <begin position="300"/>
        <end position="318"/>
    </location>
</feature>
<feature type="compositionally biased region" description="Polar residues" evidence="8">
    <location>
        <begin position="19"/>
        <end position="32"/>
    </location>
</feature>
<dbReference type="InterPro" id="IPR050524">
    <property type="entry name" value="APC_YAT"/>
</dbReference>
<feature type="domain" description="Amino acid permease/ SLC12A" evidence="10">
    <location>
        <begin position="73"/>
        <end position="527"/>
    </location>
</feature>
<proteinExistence type="inferred from homology"/>
<keyword evidence="5" id="KW-0029">Amino-acid transport</keyword>
<keyword evidence="4 9" id="KW-0812">Transmembrane</keyword>
<feature type="compositionally biased region" description="Polar residues" evidence="8">
    <location>
        <begin position="48"/>
        <end position="63"/>
    </location>
</feature>
<dbReference type="InterPro" id="IPR004840">
    <property type="entry name" value="Amino_acid_permease_CS"/>
</dbReference>
<sequence length="560" mass="62382">MGLFNRSQNNQPIQQNNPYSSLEQPTNNSNDLKNGPYLTEELTDQDPESLSSQSTNLKFDSSTGSKRALKNRHLSLIALAGIIGPGILLGAGQSLTKGGPLAMLIAVLIVGIIAYSMMTSIGEMISVYPAGNGFTTLARRFHSDALSAVQGYLYVIIWFCVLSNEYNAISSIMSFWDTDEKIPIYGYILIFWFAFQIFQILGVEAFGESEYWLALFKIIGLCVYYIFSIIYISGGIKNRPAFGFHYWNDPGALTHGFRGIATVFVYFSTFYSGTEAVAITANESKNPSIAIPRAVRQTTIRILFVYIAIAVFYGATVSSNDPLLTSDTGALKSPIGIALVRAGWSNGTHLVNAFVLVTCISAVNSSIYMGSRTLTNLATEKLAPRFLGWKDKRGVPIYAITLMNLLGLISLMNVSTGASKAYNYIVNISGVAVFMVWGIISFTHLRVRKAWKLQGYDISTIPYKSQFYPWITWFGLGATIFLTLVQGWTSIKPFKVDEFIDSYILIPFSIILYLSICILKKQWRPVDLETLDLDEGRRQDLEIEPNNESKPWYKKIFNSL</sequence>
<dbReference type="STRING" id="1206466.K0KFI7"/>
<protein>
    <submittedName>
        <fullName evidence="11">General amino acid permease</fullName>
    </submittedName>
</protein>
<dbReference type="Gene3D" id="1.20.1740.10">
    <property type="entry name" value="Amino acid/polyamine transporter I"/>
    <property type="match status" value="1"/>
</dbReference>
<dbReference type="FunCoup" id="K0KFI7">
    <property type="interactions" value="146"/>
</dbReference>
<comment type="caution">
    <text evidence="11">The sequence shown here is derived from an EMBL/GenBank/DDBJ whole genome shotgun (WGS) entry which is preliminary data.</text>
</comment>
<gene>
    <name evidence="11" type="primary">AGP12</name>
    <name evidence="11" type="ORF">BN7_1237</name>
</gene>
<evidence type="ECO:0000256" key="2">
    <source>
        <dbReference type="ARBA" id="ARBA00006983"/>
    </source>
</evidence>
<feature type="transmembrane region" description="Helical" evidence="9">
    <location>
        <begin position="145"/>
        <end position="164"/>
    </location>
</feature>
<comment type="subcellular location">
    <subcellularLocation>
        <location evidence="1">Membrane</location>
        <topology evidence="1">Multi-pass membrane protein</topology>
    </subcellularLocation>
</comment>
<feature type="transmembrane region" description="Helical" evidence="9">
    <location>
        <begin position="500"/>
        <end position="519"/>
    </location>
</feature>
<dbReference type="EMBL" id="CAIF01000027">
    <property type="protein sequence ID" value="CCH41696.1"/>
    <property type="molecule type" value="Genomic_DNA"/>
</dbReference>
<feature type="transmembrane region" description="Helical" evidence="9">
    <location>
        <begin position="353"/>
        <end position="374"/>
    </location>
</feature>
<keyword evidence="7 9" id="KW-0472">Membrane</keyword>
<feature type="transmembrane region" description="Helical" evidence="9">
    <location>
        <begin position="424"/>
        <end position="447"/>
    </location>
</feature>
<dbReference type="AlphaFoldDB" id="K0KFI7"/>
<feature type="region of interest" description="Disordered" evidence="8">
    <location>
        <begin position="1"/>
        <end position="63"/>
    </location>
</feature>
<dbReference type="GO" id="GO:0016020">
    <property type="term" value="C:membrane"/>
    <property type="evidence" value="ECO:0007669"/>
    <property type="project" value="UniProtKB-SubCell"/>
</dbReference>
<evidence type="ECO:0000259" key="10">
    <source>
        <dbReference type="Pfam" id="PF00324"/>
    </source>
</evidence>
<feature type="compositionally biased region" description="Low complexity" evidence="8">
    <location>
        <begin position="8"/>
        <end position="18"/>
    </location>
</feature>
<dbReference type="Pfam" id="PF00324">
    <property type="entry name" value="AA_permease"/>
    <property type="match status" value="1"/>
</dbReference>
<evidence type="ECO:0000256" key="5">
    <source>
        <dbReference type="ARBA" id="ARBA00022970"/>
    </source>
</evidence>
<feature type="transmembrane region" description="Helical" evidence="9">
    <location>
        <begin position="215"/>
        <end position="236"/>
    </location>
</feature>
<feature type="transmembrane region" description="Helical" evidence="9">
    <location>
        <begin position="101"/>
        <end position="125"/>
    </location>
</feature>
<dbReference type="HOGENOM" id="CLU_007946_12_2_1"/>
<feature type="transmembrane region" description="Helical" evidence="9">
    <location>
        <begin position="184"/>
        <end position="203"/>
    </location>
</feature>
<dbReference type="PROSITE" id="PS00218">
    <property type="entry name" value="AMINO_ACID_PERMEASE_1"/>
    <property type="match status" value="1"/>
</dbReference>